<dbReference type="SUPFAM" id="SSF52833">
    <property type="entry name" value="Thioredoxin-like"/>
    <property type="match status" value="1"/>
</dbReference>
<keyword evidence="5" id="KW-0676">Redox-active center</keyword>
<evidence type="ECO:0000256" key="8">
    <source>
        <dbReference type="SAM" id="MobiDB-lite"/>
    </source>
</evidence>
<evidence type="ECO:0000313" key="9">
    <source>
        <dbReference type="EMBL" id="RAO72373.1"/>
    </source>
</evidence>
<evidence type="ECO:0000256" key="5">
    <source>
        <dbReference type="ARBA" id="ARBA00023284"/>
    </source>
</evidence>
<dbReference type="PROSITE" id="PS00763">
    <property type="entry name" value="GLUTATHIONE_PEROXID_2"/>
    <property type="match status" value="1"/>
</dbReference>
<sequence length="204" mass="21929">MASATTFYDFSPPDKKGNPYPLTSYKGKVVLVVNTASKCGFTPQFAGLEKLYKSIEEKHPGKFTILGFPCNQFGNQDPGSNDEIQSFCQVNYGVTFPVLGKVDVNGSKAEPLFEWIKAEKPGLLGVKRVLWNFEKALINGKGEVVGRWRSITKPESLESTILKEIDIASKNATGTETAAAEAKPAPTATESAAPAAPADEAKLA</sequence>
<evidence type="ECO:0000256" key="7">
    <source>
        <dbReference type="RuleBase" id="RU000499"/>
    </source>
</evidence>
<dbReference type="InterPro" id="IPR000889">
    <property type="entry name" value="Glutathione_peroxidase"/>
</dbReference>
<evidence type="ECO:0000256" key="6">
    <source>
        <dbReference type="ARBA" id="ARBA00049091"/>
    </source>
</evidence>
<comment type="caution">
    <text evidence="9">The sequence shown here is derived from an EMBL/GenBank/DDBJ whole genome shotgun (WGS) entry which is preliminary data.</text>
</comment>
<dbReference type="Pfam" id="PF00255">
    <property type="entry name" value="GSHPx"/>
    <property type="match status" value="1"/>
</dbReference>
<dbReference type="InterPro" id="IPR029760">
    <property type="entry name" value="GPX_CS"/>
</dbReference>
<dbReference type="GO" id="GO:0034599">
    <property type="term" value="P:cellular response to oxidative stress"/>
    <property type="evidence" value="ECO:0007669"/>
    <property type="project" value="TreeGrafter"/>
</dbReference>
<gene>
    <name evidence="9" type="ORF">BHQ10_008385</name>
</gene>
<dbReference type="PRINTS" id="PR01011">
    <property type="entry name" value="GLUTPROXDASE"/>
</dbReference>
<dbReference type="CDD" id="cd00340">
    <property type="entry name" value="GSH_Peroxidase"/>
    <property type="match status" value="1"/>
</dbReference>
<dbReference type="EMBL" id="MIKG01000019">
    <property type="protein sequence ID" value="RAO72373.1"/>
    <property type="molecule type" value="Genomic_DNA"/>
</dbReference>
<dbReference type="PROSITE" id="PS51355">
    <property type="entry name" value="GLUTATHIONE_PEROXID_3"/>
    <property type="match status" value="1"/>
</dbReference>
<proteinExistence type="inferred from homology"/>
<feature type="compositionally biased region" description="Low complexity" evidence="8">
    <location>
        <begin position="173"/>
        <end position="198"/>
    </location>
</feature>
<dbReference type="GO" id="GO:0140824">
    <property type="term" value="F:thioredoxin-dependent peroxiredoxin activity"/>
    <property type="evidence" value="ECO:0007669"/>
    <property type="project" value="UniProtKB-EC"/>
</dbReference>
<keyword evidence="2 7" id="KW-0575">Peroxidase</keyword>
<dbReference type="PANTHER" id="PTHR11592:SF78">
    <property type="entry name" value="GLUTATHIONE PEROXIDASE"/>
    <property type="match status" value="1"/>
</dbReference>
<protein>
    <recommendedName>
        <fullName evidence="7">Glutathione peroxidase</fullName>
    </recommendedName>
</protein>
<evidence type="ECO:0000256" key="3">
    <source>
        <dbReference type="ARBA" id="ARBA00022862"/>
    </source>
</evidence>
<dbReference type="Gene3D" id="3.40.30.10">
    <property type="entry name" value="Glutaredoxin"/>
    <property type="match status" value="1"/>
</dbReference>
<reference evidence="9 10" key="1">
    <citation type="journal article" date="2017" name="Biotechnol. Biofuels">
        <title>Differential beta-glucosidase expression as a function of carbon source availability in Talaromyces amestolkiae: a genomic and proteomic approach.</title>
        <authorList>
            <person name="de Eugenio L.I."/>
            <person name="Mendez-Liter J.A."/>
            <person name="Nieto-Dominguez M."/>
            <person name="Alonso L."/>
            <person name="Gil-Munoz J."/>
            <person name="Barriuso J."/>
            <person name="Prieto A."/>
            <person name="Martinez M.J."/>
        </authorList>
    </citation>
    <scope>NUCLEOTIDE SEQUENCE [LARGE SCALE GENOMIC DNA]</scope>
    <source>
        <strain evidence="9 10">CIB</strain>
    </source>
</reference>
<dbReference type="STRING" id="1196081.A0A364L9C6"/>
<dbReference type="RefSeq" id="XP_040736887.1">
    <property type="nucleotide sequence ID" value="XM_040881184.1"/>
</dbReference>
<evidence type="ECO:0000256" key="2">
    <source>
        <dbReference type="ARBA" id="ARBA00022559"/>
    </source>
</evidence>
<dbReference type="InterPro" id="IPR036249">
    <property type="entry name" value="Thioredoxin-like_sf"/>
</dbReference>
<comment type="similarity">
    <text evidence="1 7">Belongs to the glutathione peroxidase family.</text>
</comment>
<organism evidence="9 10">
    <name type="scientific">Talaromyces amestolkiae</name>
    <dbReference type="NCBI Taxonomy" id="1196081"/>
    <lineage>
        <taxon>Eukaryota</taxon>
        <taxon>Fungi</taxon>
        <taxon>Dikarya</taxon>
        <taxon>Ascomycota</taxon>
        <taxon>Pezizomycotina</taxon>
        <taxon>Eurotiomycetes</taxon>
        <taxon>Eurotiomycetidae</taxon>
        <taxon>Eurotiales</taxon>
        <taxon>Trichocomaceae</taxon>
        <taxon>Talaromyces</taxon>
        <taxon>Talaromyces sect. Talaromyces</taxon>
    </lineage>
</organism>
<dbReference type="Proteomes" id="UP000249363">
    <property type="component" value="Unassembled WGS sequence"/>
</dbReference>
<dbReference type="OrthoDB" id="446890at2759"/>
<evidence type="ECO:0000313" key="10">
    <source>
        <dbReference type="Proteomes" id="UP000249363"/>
    </source>
</evidence>
<dbReference type="GeneID" id="63797599"/>
<name>A0A364L9C6_TALAM</name>
<feature type="region of interest" description="Disordered" evidence="8">
    <location>
        <begin position="173"/>
        <end position="204"/>
    </location>
</feature>
<evidence type="ECO:0000256" key="1">
    <source>
        <dbReference type="ARBA" id="ARBA00006926"/>
    </source>
</evidence>
<dbReference type="InterPro" id="IPR029759">
    <property type="entry name" value="GPX_AS"/>
</dbReference>
<dbReference type="FunFam" id="3.40.30.10:FF:000010">
    <property type="entry name" value="Glutathione peroxidase"/>
    <property type="match status" value="1"/>
</dbReference>
<evidence type="ECO:0000256" key="4">
    <source>
        <dbReference type="ARBA" id="ARBA00023002"/>
    </source>
</evidence>
<dbReference type="PANTHER" id="PTHR11592">
    <property type="entry name" value="GLUTATHIONE PEROXIDASE"/>
    <property type="match status" value="1"/>
</dbReference>
<accession>A0A364L9C6</accession>
<dbReference type="PROSITE" id="PS00460">
    <property type="entry name" value="GLUTATHIONE_PEROXID_1"/>
    <property type="match status" value="1"/>
</dbReference>
<keyword evidence="3" id="KW-0049">Antioxidant</keyword>
<keyword evidence="4 7" id="KW-0560">Oxidoreductase</keyword>
<comment type="catalytic activity">
    <reaction evidence="6">
        <text>a hydroperoxide + [thioredoxin]-dithiol = an alcohol + [thioredoxin]-disulfide + H2O</text>
        <dbReference type="Rhea" id="RHEA:62620"/>
        <dbReference type="Rhea" id="RHEA-COMP:10698"/>
        <dbReference type="Rhea" id="RHEA-COMP:10700"/>
        <dbReference type="ChEBI" id="CHEBI:15377"/>
        <dbReference type="ChEBI" id="CHEBI:29950"/>
        <dbReference type="ChEBI" id="CHEBI:30879"/>
        <dbReference type="ChEBI" id="CHEBI:35924"/>
        <dbReference type="ChEBI" id="CHEBI:50058"/>
        <dbReference type="EC" id="1.11.1.24"/>
    </reaction>
</comment>
<dbReference type="AlphaFoldDB" id="A0A364L9C6"/>
<keyword evidence="10" id="KW-1185">Reference proteome</keyword>